<keyword evidence="2" id="KW-1133">Transmembrane helix</keyword>
<gene>
    <name evidence="3" type="ORF">BLA29_007178</name>
</gene>
<comment type="caution">
    <text evidence="3">The sequence shown here is derived from an EMBL/GenBank/DDBJ whole genome shotgun (WGS) entry which is preliminary data.</text>
</comment>
<organism evidence="3 4">
    <name type="scientific">Euroglyphus maynei</name>
    <name type="common">Mayne's house dust mite</name>
    <dbReference type="NCBI Taxonomy" id="6958"/>
    <lineage>
        <taxon>Eukaryota</taxon>
        <taxon>Metazoa</taxon>
        <taxon>Ecdysozoa</taxon>
        <taxon>Arthropoda</taxon>
        <taxon>Chelicerata</taxon>
        <taxon>Arachnida</taxon>
        <taxon>Acari</taxon>
        <taxon>Acariformes</taxon>
        <taxon>Sarcoptiformes</taxon>
        <taxon>Astigmata</taxon>
        <taxon>Psoroptidia</taxon>
        <taxon>Analgoidea</taxon>
        <taxon>Pyroglyphidae</taxon>
        <taxon>Pyroglyphinae</taxon>
        <taxon>Euroglyphus</taxon>
    </lineage>
</organism>
<feature type="transmembrane region" description="Helical" evidence="2">
    <location>
        <begin position="41"/>
        <end position="62"/>
    </location>
</feature>
<dbReference type="Proteomes" id="UP000194236">
    <property type="component" value="Unassembled WGS sequence"/>
</dbReference>
<keyword evidence="2" id="KW-0812">Transmembrane</keyword>
<keyword evidence="4" id="KW-1185">Reference proteome</keyword>
<sequence length="255" mass="29096">MMCFGGIFGSENPYLSQQQPHLFYYRQNEKPIQQTPSAAPIGPLTVTLIICFIILTFSVYCFHFQSNRNLATTRYLNSSNHNDHQMLQPNIHNDIFDENQDHGSNNEPLAQAVVNPNFVRIVSPYQYNSNYRSVRYRRRMEAESDYGYSTMTPNDDSEHNIPIYINPDIIRTRKKSNMDSRSSVASIVSNHSTQSSTSASSLNNNDDMSRLPPPPSRSKSKNRSKQIFIDNTRLATVQERSIVDVENSNLAVHAN</sequence>
<feature type="region of interest" description="Disordered" evidence="1">
    <location>
        <begin position="174"/>
        <end position="227"/>
    </location>
</feature>
<dbReference type="EMBL" id="MUJZ01068266">
    <property type="protein sequence ID" value="OTF69897.1"/>
    <property type="molecule type" value="Genomic_DNA"/>
</dbReference>
<accession>A0A1Y3APF2</accession>
<evidence type="ECO:0000256" key="2">
    <source>
        <dbReference type="SAM" id="Phobius"/>
    </source>
</evidence>
<feature type="compositionally biased region" description="Low complexity" evidence="1">
    <location>
        <begin position="186"/>
        <end position="205"/>
    </location>
</feature>
<proteinExistence type="predicted"/>
<dbReference type="AlphaFoldDB" id="A0A1Y3APF2"/>
<evidence type="ECO:0000313" key="3">
    <source>
        <dbReference type="EMBL" id="OTF69897.1"/>
    </source>
</evidence>
<evidence type="ECO:0000313" key="4">
    <source>
        <dbReference type="Proteomes" id="UP000194236"/>
    </source>
</evidence>
<dbReference type="OrthoDB" id="2150145at2759"/>
<reference evidence="3 4" key="1">
    <citation type="submission" date="2017-03" db="EMBL/GenBank/DDBJ databases">
        <title>Genome Survey of Euroglyphus maynei.</title>
        <authorList>
            <person name="Arlian L.G."/>
            <person name="Morgan M.S."/>
            <person name="Rider S.D."/>
        </authorList>
    </citation>
    <scope>NUCLEOTIDE SEQUENCE [LARGE SCALE GENOMIC DNA]</scope>
    <source>
        <strain evidence="3">Arlian Lab</strain>
        <tissue evidence="3">Whole body</tissue>
    </source>
</reference>
<name>A0A1Y3APF2_EURMA</name>
<keyword evidence="2" id="KW-0472">Membrane</keyword>
<evidence type="ECO:0000256" key="1">
    <source>
        <dbReference type="SAM" id="MobiDB-lite"/>
    </source>
</evidence>
<protein>
    <submittedName>
        <fullName evidence="3">Uncharacterized protein</fullName>
    </submittedName>
</protein>